<dbReference type="InterPro" id="IPR043129">
    <property type="entry name" value="ATPase_NBD"/>
</dbReference>
<dbReference type="Proteomes" id="UP000247810">
    <property type="component" value="Unassembled WGS sequence"/>
</dbReference>
<organism evidence="1 2">
    <name type="scientific">Aspergillus ellipticus CBS 707.79</name>
    <dbReference type="NCBI Taxonomy" id="1448320"/>
    <lineage>
        <taxon>Eukaryota</taxon>
        <taxon>Fungi</taxon>
        <taxon>Dikarya</taxon>
        <taxon>Ascomycota</taxon>
        <taxon>Pezizomycotina</taxon>
        <taxon>Eurotiomycetes</taxon>
        <taxon>Eurotiomycetidae</taxon>
        <taxon>Eurotiales</taxon>
        <taxon>Aspergillaceae</taxon>
        <taxon>Aspergillus</taxon>
        <taxon>Aspergillus subgen. Circumdati</taxon>
    </lineage>
</organism>
<dbReference type="PANTHER" id="PTHR14187">
    <property type="entry name" value="ALPHA KINASE/ELONGATION FACTOR 2 KINASE"/>
    <property type="match status" value="1"/>
</dbReference>
<evidence type="ECO:0000313" key="2">
    <source>
        <dbReference type="Proteomes" id="UP000247810"/>
    </source>
</evidence>
<sequence>MDPHLYTKVLADQAQSLCSEEQETIRGTINPGAFTLPPGRDCQMVIGDFLRRVREAFEADMMEQWNLDVLPPIDWWVTMPVAWPVQAEDLMRDAVGDAQFGAREGDRVFYLSEAEAAMASVAVDQITTQRAGQVVLVCDCGGATADLGCLVVDRVEPLDCRALTGVTGTTCGAIMVDQPLFSYTKDLIARTASWEIPDWAIRGAVTIAKERFAGVRPVPVRFPPLICRTRAQSRFQPLVTVEVMAEAFNPVVDRIVDTIFDQLIEASRRSAYVRARIGRHLRQFYPEIEVIYGEHPVTAVGRGATYHGLWASRPRQYESQHQYGLAISTLTPQDTWSFTTTQTEHPILHPGRIYASGEQGDLTATVTFQDGDPIWLAVFERANGQEGKVVAHIRCDSSRINQCHLSSLRTNQTTVYRLDVRIRWQIRITMWRALEWT</sequence>
<dbReference type="Gene3D" id="3.30.420.40">
    <property type="match status" value="2"/>
</dbReference>
<dbReference type="OrthoDB" id="2963168at2759"/>
<dbReference type="SUPFAM" id="SSF53067">
    <property type="entry name" value="Actin-like ATPase domain"/>
    <property type="match status" value="1"/>
</dbReference>
<dbReference type="Gene3D" id="3.90.640.10">
    <property type="entry name" value="Actin, Chain A, domain 4"/>
    <property type="match status" value="1"/>
</dbReference>
<dbReference type="AlphaFoldDB" id="A0A319CPQ0"/>
<evidence type="ECO:0000313" key="1">
    <source>
        <dbReference type="EMBL" id="PYH87365.1"/>
    </source>
</evidence>
<dbReference type="VEuPathDB" id="FungiDB:BO71DRAFT_489625"/>
<protein>
    <recommendedName>
        <fullName evidence="3">Actin-like ATPase domain-containing protein</fullName>
    </recommendedName>
</protein>
<dbReference type="CDD" id="cd10170">
    <property type="entry name" value="ASKHA_NBD_HSP70"/>
    <property type="match status" value="1"/>
</dbReference>
<name>A0A319CPQ0_9EURO</name>
<keyword evidence="2" id="KW-1185">Reference proteome</keyword>
<feature type="non-terminal residue" evidence="1">
    <location>
        <position position="437"/>
    </location>
</feature>
<gene>
    <name evidence="1" type="ORF">BO71DRAFT_489625</name>
</gene>
<evidence type="ECO:0008006" key="3">
    <source>
        <dbReference type="Google" id="ProtNLM"/>
    </source>
</evidence>
<proteinExistence type="predicted"/>
<accession>A0A319CPQ0</accession>
<dbReference type="STRING" id="1448320.A0A319CPQ0"/>
<reference evidence="1 2" key="1">
    <citation type="submission" date="2018-02" db="EMBL/GenBank/DDBJ databases">
        <title>The genomes of Aspergillus section Nigri reveals drivers in fungal speciation.</title>
        <authorList>
            <consortium name="DOE Joint Genome Institute"/>
            <person name="Vesth T.C."/>
            <person name="Nybo J."/>
            <person name="Theobald S."/>
            <person name="Brandl J."/>
            <person name="Frisvad J.C."/>
            <person name="Nielsen K.F."/>
            <person name="Lyhne E.K."/>
            <person name="Kogle M.E."/>
            <person name="Kuo A."/>
            <person name="Riley R."/>
            <person name="Clum A."/>
            <person name="Nolan M."/>
            <person name="Lipzen A."/>
            <person name="Salamov A."/>
            <person name="Henrissat B."/>
            <person name="Wiebenga A."/>
            <person name="De vries R.P."/>
            <person name="Grigoriev I.V."/>
            <person name="Mortensen U.H."/>
            <person name="Andersen M.R."/>
            <person name="Baker S.E."/>
        </authorList>
    </citation>
    <scope>NUCLEOTIDE SEQUENCE [LARGE SCALE GENOMIC DNA]</scope>
    <source>
        <strain evidence="1 2">CBS 707.79</strain>
    </source>
</reference>
<dbReference type="PANTHER" id="PTHR14187:SF5">
    <property type="entry name" value="HEAT SHOCK 70 KDA PROTEIN 12A"/>
    <property type="match status" value="1"/>
</dbReference>
<dbReference type="EMBL" id="KZ826276">
    <property type="protein sequence ID" value="PYH87365.1"/>
    <property type="molecule type" value="Genomic_DNA"/>
</dbReference>